<evidence type="ECO:0000313" key="4">
    <source>
        <dbReference type="Proteomes" id="UP001208690"/>
    </source>
</evidence>
<comment type="caution">
    <text evidence="3">The sequence shown here is derived from an EMBL/GenBank/DDBJ whole genome shotgun (WGS) entry which is preliminary data.</text>
</comment>
<dbReference type="Proteomes" id="UP001208690">
    <property type="component" value="Unassembled WGS sequence"/>
</dbReference>
<dbReference type="Pfam" id="PF03466">
    <property type="entry name" value="LysR_substrate"/>
    <property type="match status" value="1"/>
</dbReference>
<gene>
    <name evidence="3" type="ORF">MUB52_08150</name>
</gene>
<dbReference type="InterPro" id="IPR058163">
    <property type="entry name" value="LysR-type_TF_proteobact-type"/>
</dbReference>
<reference evidence="3 4" key="1">
    <citation type="submission" date="2022-04" db="EMBL/GenBank/DDBJ databases">
        <title>Roseobacter sp. WL0113 is a bacterium isolated from neritic sediment.</title>
        <authorList>
            <person name="Wang L."/>
            <person name="He W."/>
            <person name="Zhang D.-F."/>
        </authorList>
    </citation>
    <scope>NUCLEOTIDE SEQUENCE [LARGE SCALE GENOMIC DNA]</scope>
    <source>
        <strain evidence="3 4">WL0113</strain>
    </source>
</reference>
<comment type="similarity">
    <text evidence="1">Belongs to the LysR transcriptional regulatory family.</text>
</comment>
<proteinExistence type="inferred from homology"/>
<accession>A0ABT3BCU4</accession>
<dbReference type="PANTHER" id="PTHR30537">
    <property type="entry name" value="HTH-TYPE TRANSCRIPTIONAL REGULATOR"/>
    <property type="match status" value="1"/>
</dbReference>
<dbReference type="PANTHER" id="PTHR30537:SF5">
    <property type="entry name" value="HTH-TYPE TRANSCRIPTIONAL ACTIVATOR TTDR-RELATED"/>
    <property type="match status" value="1"/>
</dbReference>
<keyword evidence="4" id="KW-1185">Reference proteome</keyword>
<dbReference type="EMBL" id="JALIEB010000004">
    <property type="protein sequence ID" value="MCV3271395.1"/>
    <property type="molecule type" value="Genomic_DNA"/>
</dbReference>
<evidence type="ECO:0000256" key="1">
    <source>
        <dbReference type="ARBA" id="ARBA00009437"/>
    </source>
</evidence>
<dbReference type="InterPro" id="IPR005119">
    <property type="entry name" value="LysR_subst-bd"/>
</dbReference>
<name>A0ABT3BCU4_9RHOB</name>
<sequence length="119" mass="13015">MRARPQRIEQLTRHDLVQFAANVARQGWHLREEGGAWIRAQGHVRLRLDSAEALRAMALSGLGIALLPRLLVEADIAKGRLERVLPRTGIGAGPILALYPTSACWNRVSVGSSTCSARI</sequence>
<evidence type="ECO:0000259" key="2">
    <source>
        <dbReference type="Pfam" id="PF03466"/>
    </source>
</evidence>
<dbReference type="RefSeq" id="WP_404818206.1">
    <property type="nucleotide sequence ID" value="NZ_JALIEB010000004.1"/>
</dbReference>
<dbReference type="Gene3D" id="3.40.190.10">
    <property type="entry name" value="Periplasmic binding protein-like II"/>
    <property type="match status" value="2"/>
</dbReference>
<feature type="domain" description="LysR substrate-binding" evidence="2">
    <location>
        <begin position="3"/>
        <end position="102"/>
    </location>
</feature>
<dbReference type="SUPFAM" id="SSF53850">
    <property type="entry name" value="Periplasmic binding protein-like II"/>
    <property type="match status" value="1"/>
</dbReference>
<organism evidence="3 4">
    <name type="scientific">Roseobacter sinensis</name>
    <dbReference type="NCBI Taxonomy" id="2931391"/>
    <lineage>
        <taxon>Bacteria</taxon>
        <taxon>Pseudomonadati</taxon>
        <taxon>Pseudomonadota</taxon>
        <taxon>Alphaproteobacteria</taxon>
        <taxon>Rhodobacterales</taxon>
        <taxon>Roseobacteraceae</taxon>
        <taxon>Roseobacter</taxon>
    </lineage>
</organism>
<evidence type="ECO:0000313" key="3">
    <source>
        <dbReference type="EMBL" id="MCV3271395.1"/>
    </source>
</evidence>
<protein>
    <submittedName>
        <fullName evidence="3">LysR substrate-binding domain-containing protein</fullName>
    </submittedName>
</protein>